<dbReference type="Gene3D" id="3.80.10.10">
    <property type="entry name" value="Ribonuclease Inhibitor"/>
    <property type="match status" value="1"/>
</dbReference>
<dbReference type="AlphaFoldDB" id="A0A9P6SYI1"/>
<proteinExistence type="predicted"/>
<dbReference type="Proteomes" id="UP000703661">
    <property type="component" value="Unassembled WGS sequence"/>
</dbReference>
<gene>
    <name evidence="1" type="ORF">BGZ80_000584</name>
</gene>
<evidence type="ECO:0000313" key="2">
    <source>
        <dbReference type="Proteomes" id="UP000703661"/>
    </source>
</evidence>
<dbReference type="OrthoDB" id="2345144at2759"/>
<sequence>MVSFFNYPELCHELAANLSRRDVTACLRVNRELYSIFLPYLYQSITISNYTQYFPRLLEELQSTGCEPAKKSQKAPAESITDNVQQTSSIPLTSLRSYGHMVETLTIHFKEDIKFGRSRSYRDGFLDSQVGSPETYPGEEQTEVFVKILQSCPFYKVKTLEIRGRHPKYISRPFLYQCGTAFGRHSAETVLQQTRDRSLARIIMAAAAAVDAGTKLDLTTTSSATNTKEQSRGIRRINVSDSSSFGKHSLQAITDTSLLLTLEELDVQCCGYIRSEEMHFALSKLPNLKVADFRCRDKSLALSPYSGLLPKKLTDEEKLVYRCTSPSLITAAKDRIPTVPPALWACRGSLRSLRIGVTDASLEVANANIEGLNQGYRQWICNAEIYWIKDHPDVEKPYPEQLLWFFDQIAILTQLRELCLVTVKPMFHQTRSLELSLKTGLARWSTLTALECLDVEELDHKIELEDVQWMAGNWPALKMIRGLIHEKDEIPSAAVVWLKRSRPDIKLPVTK</sequence>
<accession>A0A9P6SYI1</accession>
<reference evidence="1" key="1">
    <citation type="journal article" date="2020" name="Fungal Divers.">
        <title>Resolving the Mortierellaceae phylogeny through synthesis of multi-gene phylogenetics and phylogenomics.</title>
        <authorList>
            <person name="Vandepol N."/>
            <person name="Liber J."/>
            <person name="Desiro A."/>
            <person name="Na H."/>
            <person name="Kennedy M."/>
            <person name="Barry K."/>
            <person name="Grigoriev I.V."/>
            <person name="Miller A.N."/>
            <person name="O'Donnell K."/>
            <person name="Stajich J.E."/>
            <person name="Bonito G."/>
        </authorList>
    </citation>
    <scope>NUCLEOTIDE SEQUENCE</scope>
    <source>
        <strain evidence="1">NRRL 2769</strain>
    </source>
</reference>
<protein>
    <submittedName>
        <fullName evidence="1">Uncharacterized protein</fullName>
    </submittedName>
</protein>
<keyword evidence="2" id="KW-1185">Reference proteome</keyword>
<dbReference type="EMBL" id="JAAAID010001121">
    <property type="protein sequence ID" value="KAG0011584.1"/>
    <property type="molecule type" value="Genomic_DNA"/>
</dbReference>
<evidence type="ECO:0000313" key="1">
    <source>
        <dbReference type="EMBL" id="KAG0011584.1"/>
    </source>
</evidence>
<comment type="caution">
    <text evidence="1">The sequence shown here is derived from an EMBL/GenBank/DDBJ whole genome shotgun (WGS) entry which is preliminary data.</text>
</comment>
<name>A0A9P6SYI1_9FUNG</name>
<organism evidence="1 2">
    <name type="scientific">Entomortierella chlamydospora</name>
    <dbReference type="NCBI Taxonomy" id="101097"/>
    <lineage>
        <taxon>Eukaryota</taxon>
        <taxon>Fungi</taxon>
        <taxon>Fungi incertae sedis</taxon>
        <taxon>Mucoromycota</taxon>
        <taxon>Mortierellomycotina</taxon>
        <taxon>Mortierellomycetes</taxon>
        <taxon>Mortierellales</taxon>
        <taxon>Mortierellaceae</taxon>
        <taxon>Entomortierella</taxon>
    </lineage>
</organism>
<dbReference type="InterPro" id="IPR032675">
    <property type="entry name" value="LRR_dom_sf"/>
</dbReference>